<reference evidence="2" key="1">
    <citation type="submission" date="2011-07" db="EMBL/GenBank/DDBJ databases">
        <title>The Genome Sequence of Exophiala (Wangiella) dermatitidis NIH/UT8656.</title>
        <authorList>
            <consortium name="The Broad Institute Genome Sequencing Platform"/>
            <person name="Cuomo C."/>
            <person name="Wang Z."/>
            <person name="Hunicke-Smith S."/>
            <person name="Szanislo P.J."/>
            <person name="Earl A."/>
            <person name="Young S.K."/>
            <person name="Zeng Q."/>
            <person name="Gargeya S."/>
            <person name="Fitzgerald M."/>
            <person name="Haas B."/>
            <person name="Abouelleil A."/>
            <person name="Alvarado L."/>
            <person name="Arachchi H.M."/>
            <person name="Berlin A."/>
            <person name="Brown A."/>
            <person name="Chapman S.B."/>
            <person name="Chen Z."/>
            <person name="Dunbar C."/>
            <person name="Freedman E."/>
            <person name="Gearin G."/>
            <person name="Gellesch M."/>
            <person name="Goldberg J."/>
            <person name="Griggs A."/>
            <person name="Gujja S."/>
            <person name="Heiman D."/>
            <person name="Howarth C."/>
            <person name="Larson L."/>
            <person name="Lui A."/>
            <person name="MacDonald P.J.P."/>
            <person name="Montmayeur A."/>
            <person name="Murphy C."/>
            <person name="Neiman D."/>
            <person name="Pearson M."/>
            <person name="Priest M."/>
            <person name="Roberts A."/>
            <person name="Saif S."/>
            <person name="Shea T."/>
            <person name="Shenoy N."/>
            <person name="Sisk P."/>
            <person name="Stolte C."/>
            <person name="Sykes S."/>
            <person name="Wortman J."/>
            <person name="Nusbaum C."/>
            <person name="Birren B."/>
        </authorList>
    </citation>
    <scope>NUCLEOTIDE SEQUENCE</scope>
    <source>
        <strain evidence="2">NIH/UT8656</strain>
    </source>
</reference>
<dbReference type="EMBL" id="JH226131">
    <property type="protein sequence ID" value="EHY54119.1"/>
    <property type="molecule type" value="Genomic_DNA"/>
</dbReference>
<proteinExistence type="predicted"/>
<evidence type="ECO:0000313" key="2">
    <source>
        <dbReference type="EMBL" id="EHY54119.1"/>
    </source>
</evidence>
<dbReference type="PANTHER" id="PTHR32487">
    <property type="entry name" value="3-OXO-DELTA(4,5)-STEROID 5-BETA-REDUCTASE"/>
    <property type="match status" value="1"/>
</dbReference>
<dbReference type="InterPro" id="IPR055222">
    <property type="entry name" value="PRISE-like_Rossmann-fold"/>
</dbReference>
<dbReference type="GeneID" id="20306934"/>
<dbReference type="PANTHER" id="PTHR32487:SF29">
    <property type="entry name" value="NAD-DEPENDENT EPIMERASE_DEHYDRATASE DOMAIN-CONTAINING PROTEIN"/>
    <property type="match status" value="1"/>
</dbReference>
<dbReference type="InParanoid" id="H6BS64"/>
<dbReference type="STRING" id="858893.H6BS64"/>
<dbReference type="OMA" id="LANWEFL"/>
<dbReference type="VEuPathDB" id="FungiDB:HMPREF1120_02295"/>
<dbReference type="Gene3D" id="3.40.50.720">
    <property type="entry name" value="NAD(P)-binding Rossmann-like Domain"/>
    <property type="match status" value="1"/>
</dbReference>
<evidence type="ECO:0000313" key="3">
    <source>
        <dbReference type="Proteomes" id="UP000007304"/>
    </source>
</evidence>
<organism evidence="2 3">
    <name type="scientific">Exophiala dermatitidis (strain ATCC 34100 / CBS 525.76 / NIH/UT8656)</name>
    <name type="common">Black yeast</name>
    <name type="synonym">Wangiella dermatitidis</name>
    <dbReference type="NCBI Taxonomy" id="858893"/>
    <lineage>
        <taxon>Eukaryota</taxon>
        <taxon>Fungi</taxon>
        <taxon>Dikarya</taxon>
        <taxon>Ascomycota</taxon>
        <taxon>Pezizomycotina</taxon>
        <taxon>Eurotiomycetes</taxon>
        <taxon>Chaetothyriomycetidae</taxon>
        <taxon>Chaetothyriales</taxon>
        <taxon>Herpotrichiellaceae</taxon>
        <taxon>Exophiala</taxon>
    </lineage>
</organism>
<gene>
    <name evidence="2" type="ORF">HMPREF1120_02295</name>
</gene>
<dbReference type="OrthoDB" id="1731983at2759"/>
<dbReference type="Proteomes" id="UP000007304">
    <property type="component" value="Unassembled WGS sequence"/>
</dbReference>
<evidence type="ECO:0000259" key="1">
    <source>
        <dbReference type="Pfam" id="PF22917"/>
    </source>
</evidence>
<name>H6BS64_EXODN</name>
<dbReference type="eggNOG" id="ENOG502SJ55">
    <property type="taxonomic scope" value="Eukaryota"/>
</dbReference>
<protein>
    <recommendedName>
        <fullName evidence="1">PRISE-like Rossmann-fold domain-containing protein</fullName>
    </recommendedName>
</protein>
<keyword evidence="3" id="KW-1185">Reference proteome</keyword>
<dbReference type="CDD" id="cd08948">
    <property type="entry name" value="5beta-POR_like_SDR_a"/>
    <property type="match status" value="1"/>
</dbReference>
<dbReference type="Pfam" id="PF22917">
    <property type="entry name" value="PRISE"/>
    <property type="match status" value="1"/>
</dbReference>
<feature type="domain" description="PRISE-like Rossmann-fold" evidence="1">
    <location>
        <begin position="93"/>
        <end position="310"/>
    </location>
</feature>
<dbReference type="SUPFAM" id="SSF51735">
    <property type="entry name" value="NAD(P)-binding Rossmann-fold domains"/>
    <property type="match status" value="1"/>
</dbReference>
<dbReference type="InterPro" id="IPR036291">
    <property type="entry name" value="NAD(P)-bd_dom_sf"/>
</dbReference>
<dbReference type="HOGENOM" id="CLU_030125_1_1_1"/>
<sequence length="440" mass="49078">MTETRQVVVSRGICHGLPTYPETPELTGLTAIITGANGISGYHMLKALVAAPQRWKKIYCLSRRPPPDYFFSDLGDGASRVEHISSDFLAEPAEVAKSLTKISNVDYVFFFSYMQPSQKGNILGMWSNAEALAEVNSALLRNFLAGLELASLQPRRVLLQTGAKHYGFHIGPATSPSFESDPRVTLEANFYYPQEDLLQSYCQRTGAKWNVVRPSYIIGAVRDNLLNHMVGLAVYGAVQAYLGQPLAFPGDYVAWDREYCQSTALLNAYLEEWAVLTPEAANEAFNAQDGLPFTWGRFWPYLAKWYGTTFTPPEMDEKKYRVYVARHDQNPRGYGPPAITRSTFSLLEWSESPAVVNAWKELTAKHGLLLDPFKDRAQIFGMTDSAVIGGWPLSLSVRKARKMGFLGTVDSYESAFHCLKDLARLKVAVPLAVGEYEDVI</sequence>
<dbReference type="RefSeq" id="XP_009154580.1">
    <property type="nucleotide sequence ID" value="XM_009156332.1"/>
</dbReference>
<dbReference type="AlphaFoldDB" id="H6BS64"/>
<accession>H6BS64</accession>